<dbReference type="Pfam" id="PF02896">
    <property type="entry name" value="PEP-utilizers_C"/>
    <property type="match status" value="1"/>
</dbReference>
<proteinExistence type="inferred from homology"/>
<evidence type="ECO:0000256" key="6">
    <source>
        <dbReference type="ARBA" id="ARBA00022723"/>
    </source>
</evidence>
<dbReference type="InterPro" id="IPR040442">
    <property type="entry name" value="Pyrv_kinase-like_dom_sf"/>
</dbReference>
<gene>
    <name evidence="18" type="primary">ppdK</name>
    <name evidence="18" type="ORF">ESZ54_05790</name>
</gene>
<evidence type="ECO:0000259" key="15">
    <source>
        <dbReference type="Pfam" id="PF00391"/>
    </source>
</evidence>
<feature type="binding site" evidence="13">
    <location>
        <position position="745"/>
    </location>
    <ligand>
        <name>substrate</name>
    </ligand>
</feature>
<keyword evidence="6 14" id="KW-0479">Metal-binding</keyword>
<dbReference type="InterPro" id="IPR008279">
    <property type="entry name" value="PEP-util_enz_mobile_dom"/>
</dbReference>
<feature type="binding site" evidence="14">
    <location>
        <position position="769"/>
    </location>
    <ligand>
        <name>Mg(2+)</name>
        <dbReference type="ChEBI" id="CHEBI:18420"/>
    </ligand>
</feature>
<dbReference type="InterPro" id="IPR002192">
    <property type="entry name" value="PPDK_AMP/ATP-bd"/>
</dbReference>
<evidence type="ECO:0000259" key="16">
    <source>
        <dbReference type="Pfam" id="PF01326"/>
    </source>
</evidence>
<comment type="catalytic activity">
    <reaction evidence="11">
        <text>pyruvate + phosphate + ATP = phosphoenolpyruvate + AMP + diphosphate + H(+)</text>
        <dbReference type="Rhea" id="RHEA:10756"/>
        <dbReference type="ChEBI" id="CHEBI:15361"/>
        <dbReference type="ChEBI" id="CHEBI:15378"/>
        <dbReference type="ChEBI" id="CHEBI:30616"/>
        <dbReference type="ChEBI" id="CHEBI:33019"/>
        <dbReference type="ChEBI" id="CHEBI:43474"/>
        <dbReference type="ChEBI" id="CHEBI:58702"/>
        <dbReference type="ChEBI" id="CHEBI:456215"/>
        <dbReference type="EC" id="2.7.9.1"/>
    </reaction>
</comment>
<dbReference type="NCBIfam" id="NF004531">
    <property type="entry name" value="PRK05878.1"/>
    <property type="match status" value="1"/>
</dbReference>
<evidence type="ECO:0000256" key="14">
    <source>
        <dbReference type="PIRSR" id="PIRSR000853-3"/>
    </source>
</evidence>
<feature type="binding site" evidence="14">
    <location>
        <position position="745"/>
    </location>
    <ligand>
        <name>Mg(2+)</name>
        <dbReference type="ChEBI" id="CHEBI:18420"/>
    </ligand>
</feature>
<keyword evidence="8 18" id="KW-0418">Kinase</keyword>
<evidence type="ECO:0000313" key="19">
    <source>
        <dbReference type="Proteomes" id="UP000310506"/>
    </source>
</evidence>
<protein>
    <recommendedName>
        <fullName evidence="4 11">Pyruvate, phosphate dikinase</fullName>
        <ecNumber evidence="3 11">2.7.9.1</ecNumber>
    </recommendedName>
</protein>
<comment type="caution">
    <text evidence="18">The sequence shown here is derived from an EMBL/GenBank/DDBJ whole genome shotgun (WGS) entry which is preliminary data.</text>
</comment>
<organism evidence="18 19">
    <name type="scientific">Vagococcus silagei</name>
    <dbReference type="NCBI Taxonomy" id="2508885"/>
    <lineage>
        <taxon>Bacteria</taxon>
        <taxon>Bacillati</taxon>
        <taxon>Bacillota</taxon>
        <taxon>Bacilli</taxon>
        <taxon>Lactobacillales</taxon>
        <taxon>Enterococcaceae</taxon>
        <taxon>Vagococcus</taxon>
    </lineage>
</organism>
<dbReference type="RefSeq" id="WP_136136721.1">
    <property type="nucleotide sequence ID" value="NZ_SDGV01000014.1"/>
</dbReference>
<comment type="similarity">
    <text evidence="2 11">Belongs to the PEP-utilizing enzyme family.</text>
</comment>
<evidence type="ECO:0000256" key="12">
    <source>
        <dbReference type="PIRSR" id="PIRSR000853-1"/>
    </source>
</evidence>
<feature type="domain" description="Pyruvate phosphate dikinase AMP/ATP-binding" evidence="16">
    <location>
        <begin position="17"/>
        <end position="54"/>
    </location>
</feature>
<evidence type="ECO:0000256" key="5">
    <source>
        <dbReference type="ARBA" id="ARBA00022679"/>
    </source>
</evidence>
<dbReference type="Gene3D" id="1.20.80.30">
    <property type="match status" value="1"/>
</dbReference>
<dbReference type="InterPro" id="IPR036637">
    <property type="entry name" value="Phosphohistidine_dom_sf"/>
</dbReference>
<dbReference type="Proteomes" id="UP000310506">
    <property type="component" value="Unassembled WGS sequence"/>
</dbReference>
<dbReference type="InterPro" id="IPR000121">
    <property type="entry name" value="PEP_util_C"/>
</dbReference>
<dbReference type="PIRSF" id="PIRSF000853">
    <property type="entry name" value="PPDK"/>
    <property type="match status" value="1"/>
</dbReference>
<accession>A0A4S3B4N9</accession>
<dbReference type="Pfam" id="PF00391">
    <property type="entry name" value="PEP-utilizers"/>
    <property type="match status" value="1"/>
</dbReference>
<evidence type="ECO:0000256" key="1">
    <source>
        <dbReference type="ARBA" id="ARBA00001946"/>
    </source>
</evidence>
<dbReference type="AlphaFoldDB" id="A0A4S3B4N9"/>
<feature type="active site" description="Tele-phosphohistidine intermediate" evidence="12">
    <location>
        <position position="455"/>
    </location>
</feature>
<dbReference type="InterPro" id="IPR010121">
    <property type="entry name" value="Pyruvate_phosphate_dikinase"/>
</dbReference>
<evidence type="ECO:0000256" key="10">
    <source>
        <dbReference type="ARBA" id="ARBA00022842"/>
    </source>
</evidence>
<dbReference type="PANTHER" id="PTHR22931">
    <property type="entry name" value="PHOSPHOENOLPYRUVATE DIKINASE-RELATED"/>
    <property type="match status" value="1"/>
</dbReference>
<keyword evidence="18" id="KW-0670">Pyruvate</keyword>
<evidence type="ECO:0000256" key="9">
    <source>
        <dbReference type="ARBA" id="ARBA00022840"/>
    </source>
</evidence>
<dbReference type="GO" id="GO:0005524">
    <property type="term" value="F:ATP binding"/>
    <property type="evidence" value="ECO:0007669"/>
    <property type="project" value="UniProtKB-UniRule"/>
</dbReference>
<dbReference type="GO" id="GO:0016301">
    <property type="term" value="F:kinase activity"/>
    <property type="evidence" value="ECO:0007669"/>
    <property type="project" value="UniProtKB-UniRule"/>
</dbReference>
<evidence type="ECO:0000256" key="3">
    <source>
        <dbReference type="ARBA" id="ARBA00011994"/>
    </source>
</evidence>
<dbReference type="PROSITE" id="PS00370">
    <property type="entry name" value="PEP_ENZYMES_PHOS_SITE"/>
    <property type="match status" value="1"/>
</dbReference>
<feature type="domain" description="PEP-utilising enzyme C-terminal" evidence="17">
    <location>
        <begin position="517"/>
        <end position="869"/>
    </location>
</feature>
<dbReference type="NCBIfam" id="TIGR01828">
    <property type="entry name" value="pyru_phos_dikin"/>
    <property type="match status" value="1"/>
</dbReference>
<dbReference type="SUPFAM" id="SSF52009">
    <property type="entry name" value="Phosphohistidine domain"/>
    <property type="match status" value="1"/>
</dbReference>
<dbReference type="InterPro" id="IPR023151">
    <property type="entry name" value="PEP_util_CS"/>
</dbReference>
<feature type="binding site" evidence="13">
    <location>
        <position position="766"/>
    </location>
    <ligand>
        <name>substrate</name>
    </ligand>
</feature>
<dbReference type="InterPro" id="IPR018274">
    <property type="entry name" value="PEP_util_AS"/>
</dbReference>
<keyword evidence="19" id="KW-1185">Reference proteome</keyword>
<evidence type="ECO:0000256" key="2">
    <source>
        <dbReference type="ARBA" id="ARBA00007837"/>
    </source>
</evidence>
<reference evidence="18 19" key="1">
    <citation type="submission" date="2019-01" db="EMBL/GenBank/DDBJ databases">
        <title>Vagococcus silagei sp. nov. isolated from brewer's grain.</title>
        <authorList>
            <person name="Guu J.-R."/>
        </authorList>
    </citation>
    <scope>NUCLEOTIDE SEQUENCE [LARGE SCALE GENOMIC DNA]</scope>
    <source>
        <strain evidence="18 19">2B-2</strain>
    </source>
</reference>
<dbReference type="Gene3D" id="3.30.470.20">
    <property type="entry name" value="ATP-grasp fold, B domain"/>
    <property type="match status" value="1"/>
</dbReference>
<feature type="binding site" evidence="13">
    <location>
        <position position="769"/>
    </location>
    <ligand>
        <name>substrate</name>
    </ligand>
</feature>
<dbReference type="Gene3D" id="1.10.189.10">
    <property type="entry name" value="Pyruvate Phosphate Dikinase, domain 2"/>
    <property type="match status" value="1"/>
</dbReference>
<dbReference type="EC" id="2.7.9.1" evidence="3 11"/>
<dbReference type="GO" id="GO:0050242">
    <property type="term" value="F:pyruvate, phosphate dikinase activity"/>
    <property type="evidence" value="ECO:0007669"/>
    <property type="project" value="UniProtKB-UniRule"/>
</dbReference>
<evidence type="ECO:0000256" key="8">
    <source>
        <dbReference type="ARBA" id="ARBA00022777"/>
    </source>
</evidence>
<dbReference type="InterPro" id="IPR013815">
    <property type="entry name" value="ATP_grasp_subdomain_1"/>
</dbReference>
<dbReference type="OrthoDB" id="9765468at2"/>
<feature type="binding site" evidence="13">
    <location>
        <position position="767"/>
    </location>
    <ligand>
        <name>substrate</name>
    </ligand>
</feature>
<dbReference type="SUPFAM" id="SSF56059">
    <property type="entry name" value="Glutathione synthetase ATP-binding domain-like"/>
    <property type="match status" value="1"/>
</dbReference>
<keyword evidence="9" id="KW-0067">ATP-binding</keyword>
<evidence type="ECO:0000256" key="13">
    <source>
        <dbReference type="PIRSR" id="PIRSR000853-2"/>
    </source>
</evidence>
<keyword evidence="10 14" id="KW-0460">Magnesium</keyword>
<evidence type="ECO:0000256" key="11">
    <source>
        <dbReference type="PIRNR" id="PIRNR000853"/>
    </source>
</evidence>
<dbReference type="GO" id="GO:0046872">
    <property type="term" value="F:metal ion binding"/>
    <property type="evidence" value="ECO:0007669"/>
    <property type="project" value="UniProtKB-UniRule"/>
</dbReference>
<evidence type="ECO:0000256" key="7">
    <source>
        <dbReference type="ARBA" id="ARBA00022741"/>
    </source>
</evidence>
<dbReference type="InterPro" id="IPR015813">
    <property type="entry name" value="Pyrv/PenolPyrv_kinase-like_dom"/>
</dbReference>
<name>A0A4S3B4N9_9ENTE</name>
<feature type="binding site" evidence="13">
    <location>
        <position position="617"/>
    </location>
    <ligand>
        <name>substrate</name>
    </ligand>
</feature>
<feature type="domain" description="Pyruvate phosphate dikinase AMP/ATP-binding" evidence="16">
    <location>
        <begin position="57"/>
        <end position="296"/>
    </location>
</feature>
<sequence length="881" mass="98234">MSKQVYQFNEGQASMRDLLGGKGANLAEMTRLGLPVPPGFTITTEACIEYLENGKTISTELKKEIERHLVLLEDQEGKKFGSSEELLLISVRSGSKYSMPGMMDTILNLGLNDESVKVLAKMTNNEVFAYDCYRRLIQMFGNVVYGIDGQQFESLLDFYKSKYRVKQDSDLTSDQLKDIVEDFKRVYLENKRQPFPQDPKEQLLQAVEAVFSSWNNERAFVYRNLHNIDHFIGTAVNIQAMVFGNSGNESGTGVVFSRHPATGEKELFGEYLINAQGEDVVAGIRTPQSIHQLKKDLPECYDELNRLVNLLETHYLDMQDIEFTIDNKKLYLLQTRNGKRTAKSAVKIAVDMVSERLITKEEAIMMIRPESIVSLLYPVFDEKALAEATLISDKGLPASPGSATGKVYFDADSAKAAAASGEKVVLIRQETSPEDIGGMVVSEAIVTSRGGMTSHAAVVARGMGTCCVAGCSELEVNELVKQVTFPGGVIKEGDVVSVDGSVGALYVGAIAQNVAEQDENLEMILKWSRELARLEVRMNAETVNDIQTGLDFHASGIGLIRTEHMFFAPERLKEMRRFILADTFDERKMALKTILMYQIQDFKQIFATIGEKPGVIRLLDPPLHEFVPSNEKEFAKIAQDLNVPVEKIASKVNELHEINPMLGHRGCRLAVTYPELYIMQAEAIIKSIIALKKEKGIIVEPEIMIPLVGTTKELTLLKEKIVNYVDQLLNEEQCQVVYTIGTMIEIPRACFIADQIAESAEFLSFGTNDLTQLTFGYSRDDAGKFIHQYLEEGILMDDPFQTIDLEGVGELVQTAVVRARKTRPAIKIGVCGELGGDPRSIDFFNRIGLDYVSCSPFRLPIAYIAAARSQIEFQEKVDVNK</sequence>
<dbReference type="Pfam" id="PF01326">
    <property type="entry name" value="PPDK_N"/>
    <property type="match status" value="3"/>
</dbReference>
<feature type="domain" description="Pyruvate phosphate dikinase AMP/ATP-binding" evidence="16">
    <location>
        <begin position="302"/>
        <end position="355"/>
    </location>
</feature>
<dbReference type="PROSITE" id="PS00742">
    <property type="entry name" value="PEP_ENZYMES_2"/>
    <property type="match status" value="1"/>
</dbReference>
<feature type="binding site" evidence="13">
    <location>
        <position position="768"/>
    </location>
    <ligand>
        <name>substrate</name>
    </ligand>
</feature>
<evidence type="ECO:0000313" key="18">
    <source>
        <dbReference type="EMBL" id="THB61257.1"/>
    </source>
</evidence>
<dbReference type="PANTHER" id="PTHR22931:SF9">
    <property type="entry name" value="PYRUVATE, PHOSPHATE DIKINASE 1, CHLOROPLASTIC"/>
    <property type="match status" value="1"/>
</dbReference>
<feature type="domain" description="PEP-utilising enzyme mobile" evidence="15">
    <location>
        <begin position="422"/>
        <end position="503"/>
    </location>
</feature>
<feature type="active site" description="Proton donor" evidence="12">
    <location>
        <position position="831"/>
    </location>
</feature>
<feature type="binding site" evidence="13">
    <location>
        <position position="561"/>
    </location>
    <ligand>
        <name>substrate</name>
    </ligand>
</feature>
<evidence type="ECO:0000259" key="17">
    <source>
        <dbReference type="Pfam" id="PF02896"/>
    </source>
</evidence>
<dbReference type="EMBL" id="SDGV01000014">
    <property type="protein sequence ID" value="THB61257.1"/>
    <property type="molecule type" value="Genomic_DNA"/>
</dbReference>
<dbReference type="Gene3D" id="3.20.20.60">
    <property type="entry name" value="Phosphoenolpyruvate-binding domains"/>
    <property type="match status" value="1"/>
</dbReference>
<dbReference type="Gene3D" id="3.50.30.10">
    <property type="entry name" value="Phosphohistidine domain"/>
    <property type="match status" value="1"/>
</dbReference>
<dbReference type="SUPFAM" id="SSF51621">
    <property type="entry name" value="Phosphoenolpyruvate/pyruvate domain"/>
    <property type="match status" value="1"/>
</dbReference>
<keyword evidence="5 18" id="KW-0808">Transferase</keyword>
<dbReference type="Gene3D" id="3.30.1490.20">
    <property type="entry name" value="ATP-grasp fold, A domain"/>
    <property type="match status" value="1"/>
</dbReference>
<comment type="cofactor">
    <cofactor evidence="1 11 14">
        <name>Mg(2+)</name>
        <dbReference type="ChEBI" id="CHEBI:18420"/>
    </cofactor>
</comment>
<evidence type="ECO:0000256" key="4">
    <source>
        <dbReference type="ARBA" id="ARBA00020138"/>
    </source>
</evidence>
<keyword evidence="7" id="KW-0547">Nucleotide-binding</keyword>